<proteinExistence type="predicted"/>
<sequence>MGRDTDMSDAFQVDSSQLLRHAANVRAVRDQLTAIKGASSAISQDDAAYGLLCGWISAILERRHNGQDQLYTYVEENLELLAEALDATGRDYDAADGNAQSGIRAAGGLG</sequence>
<name>A0A919SSU3_9ACTN</name>
<organism evidence="1 2">
    <name type="scientific">Winogradskya consettensis</name>
    <dbReference type="NCBI Taxonomy" id="113560"/>
    <lineage>
        <taxon>Bacteria</taxon>
        <taxon>Bacillati</taxon>
        <taxon>Actinomycetota</taxon>
        <taxon>Actinomycetes</taxon>
        <taxon>Micromonosporales</taxon>
        <taxon>Micromonosporaceae</taxon>
        <taxon>Winogradskya</taxon>
    </lineage>
</organism>
<reference evidence="1" key="1">
    <citation type="submission" date="2021-03" db="EMBL/GenBank/DDBJ databases">
        <title>Whole genome shotgun sequence of Actinoplanes consettensis NBRC 14913.</title>
        <authorList>
            <person name="Komaki H."/>
            <person name="Tamura T."/>
        </authorList>
    </citation>
    <scope>NUCLEOTIDE SEQUENCE</scope>
    <source>
        <strain evidence="1">NBRC 14913</strain>
    </source>
</reference>
<evidence type="ECO:0008006" key="3">
    <source>
        <dbReference type="Google" id="ProtNLM"/>
    </source>
</evidence>
<keyword evidence="2" id="KW-1185">Reference proteome</keyword>
<accession>A0A919SSU3</accession>
<evidence type="ECO:0000313" key="1">
    <source>
        <dbReference type="EMBL" id="GIM76832.1"/>
    </source>
</evidence>
<dbReference type="Proteomes" id="UP000680865">
    <property type="component" value="Unassembled WGS sequence"/>
</dbReference>
<dbReference type="EMBL" id="BOQP01000028">
    <property type="protein sequence ID" value="GIM76832.1"/>
    <property type="molecule type" value="Genomic_DNA"/>
</dbReference>
<protein>
    <recommendedName>
        <fullName evidence="3">Excreted virulence factor EspC (Type VII ESX diderm)</fullName>
    </recommendedName>
</protein>
<gene>
    <name evidence="1" type="ORF">Aco04nite_52390</name>
</gene>
<dbReference type="AlphaFoldDB" id="A0A919SSU3"/>
<evidence type="ECO:0000313" key="2">
    <source>
        <dbReference type="Proteomes" id="UP000680865"/>
    </source>
</evidence>
<comment type="caution">
    <text evidence="1">The sequence shown here is derived from an EMBL/GenBank/DDBJ whole genome shotgun (WGS) entry which is preliminary data.</text>
</comment>